<dbReference type="Pfam" id="PF00356">
    <property type="entry name" value="LacI"/>
    <property type="match status" value="1"/>
</dbReference>
<protein>
    <submittedName>
        <fullName evidence="5">LacI family DNA-binding transcriptional regulator</fullName>
    </submittedName>
</protein>
<evidence type="ECO:0000259" key="4">
    <source>
        <dbReference type="PROSITE" id="PS50932"/>
    </source>
</evidence>
<evidence type="ECO:0000256" key="3">
    <source>
        <dbReference type="ARBA" id="ARBA00023163"/>
    </source>
</evidence>
<keyword evidence="3" id="KW-0804">Transcription</keyword>
<proteinExistence type="predicted"/>
<dbReference type="Gene3D" id="3.40.50.2300">
    <property type="match status" value="2"/>
</dbReference>
<dbReference type="InterPro" id="IPR046335">
    <property type="entry name" value="LacI/GalR-like_sensor"/>
</dbReference>
<dbReference type="GO" id="GO:0003677">
    <property type="term" value="F:DNA binding"/>
    <property type="evidence" value="ECO:0007669"/>
    <property type="project" value="UniProtKB-KW"/>
</dbReference>
<dbReference type="InterPro" id="IPR010982">
    <property type="entry name" value="Lambda_DNA-bd_dom_sf"/>
</dbReference>
<dbReference type="Pfam" id="PF13377">
    <property type="entry name" value="Peripla_BP_3"/>
    <property type="match status" value="1"/>
</dbReference>
<dbReference type="CDD" id="cd01392">
    <property type="entry name" value="HTH_LacI"/>
    <property type="match status" value="1"/>
</dbReference>
<dbReference type="PROSITE" id="PS50932">
    <property type="entry name" value="HTH_LACI_2"/>
    <property type="match status" value="1"/>
</dbReference>
<evidence type="ECO:0000256" key="2">
    <source>
        <dbReference type="ARBA" id="ARBA00023125"/>
    </source>
</evidence>
<reference evidence="5 6" key="1">
    <citation type="submission" date="2020-09" db="EMBL/GenBank/DDBJ databases">
        <title>Isolation and identification of active actinomycetes.</title>
        <authorList>
            <person name="Li X."/>
        </authorList>
    </citation>
    <scope>NUCLEOTIDE SEQUENCE [LARGE SCALE GENOMIC DNA]</scope>
    <source>
        <strain evidence="5 6">NEAU-LLC</strain>
    </source>
</reference>
<gene>
    <name evidence="5" type="ORF">IF188_17745</name>
</gene>
<comment type="caution">
    <text evidence="5">The sequence shown here is derived from an EMBL/GenBank/DDBJ whole genome shotgun (WGS) entry which is preliminary data.</text>
</comment>
<feature type="domain" description="HTH lacI-type" evidence="4">
    <location>
        <begin position="9"/>
        <end position="64"/>
    </location>
</feature>
<sequence>MCPEDQVTVKLSDIAAEAGVSVMTVSNVMNGKRARVGAATIDRVREIADRMGYVPNIPARSLAASRSHIVAMFVPVGENNSLLVSPHTVAVIGGVEQQLRHRGYHVLLRGIEHEGDVAEAIRGWSLDGAILVEFTDAEIDRIAADGVPLVAIDSYSTNPRTVGVRTDDYRGGRLAAEHLLAAGHRRLLFAGPPHEATGVVAQRWDGFRTACAEAGIAGEDIAVEEVLTSFEDGRELGLHLRARHPDVTAVFATADVLAVGLMAGLHESGAAVPADLSLVGFDDLDISAYTTPGLTTIAQDMPAKVAEASRIILEEIEGGEGPRAPVSLGVALVERGSVAAPRE</sequence>
<dbReference type="CDD" id="cd06267">
    <property type="entry name" value="PBP1_LacI_sugar_binding-like"/>
    <property type="match status" value="1"/>
</dbReference>
<dbReference type="InterPro" id="IPR028082">
    <property type="entry name" value="Peripla_BP_I"/>
</dbReference>
<dbReference type="Gene3D" id="1.10.260.40">
    <property type="entry name" value="lambda repressor-like DNA-binding domains"/>
    <property type="match status" value="1"/>
</dbReference>
<keyword evidence="1" id="KW-0805">Transcription regulation</keyword>
<dbReference type="InterPro" id="IPR000843">
    <property type="entry name" value="HTH_LacI"/>
</dbReference>
<dbReference type="SUPFAM" id="SSF47413">
    <property type="entry name" value="lambda repressor-like DNA-binding domains"/>
    <property type="match status" value="1"/>
</dbReference>
<dbReference type="PROSITE" id="PS00356">
    <property type="entry name" value="HTH_LACI_1"/>
    <property type="match status" value="1"/>
</dbReference>
<dbReference type="Proteomes" id="UP000598426">
    <property type="component" value="Unassembled WGS sequence"/>
</dbReference>
<dbReference type="PANTHER" id="PTHR30146">
    <property type="entry name" value="LACI-RELATED TRANSCRIPTIONAL REPRESSOR"/>
    <property type="match status" value="1"/>
</dbReference>
<name>A0ABR8NSJ3_9MICO</name>
<organism evidence="5 6">
    <name type="scientific">Microbacterium helvum</name>
    <dbReference type="NCBI Taxonomy" id="2773713"/>
    <lineage>
        <taxon>Bacteria</taxon>
        <taxon>Bacillati</taxon>
        <taxon>Actinomycetota</taxon>
        <taxon>Actinomycetes</taxon>
        <taxon>Micrococcales</taxon>
        <taxon>Microbacteriaceae</taxon>
        <taxon>Microbacterium</taxon>
    </lineage>
</organism>
<accession>A0ABR8NSJ3</accession>
<dbReference type="SUPFAM" id="SSF53822">
    <property type="entry name" value="Periplasmic binding protein-like I"/>
    <property type="match status" value="1"/>
</dbReference>
<evidence type="ECO:0000313" key="6">
    <source>
        <dbReference type="Proteomes" id="UP000598426"/>
    </source>
</evidence>
<keyword evidence="2 5" id="KW-0238">DNA-binding</keyword>
<dbReference type="EMBL" id="JACXZS010000014">
    <property type="protein sequence ID" value="MBD3943538.1"/>
    <property type="molecule type" value="Genomic_DNA"/>
</dbReference>
<evidence type="ECO:0000256" key="1">
    <source>
        <dbReference type="ARBA" id="ARBA00023015"/>
    </source>
</evidence>
<keyword evidence="6" id="KW-1185">Reference proteome</keyword>
<dbReference type="PANTHER" id="PTHR30146:SF24">
    <property type="entry name" value="XYLOSE OPERON REGULATORY PROTEIN"/>
    <property type="match status" value="1"/>
</dbReference>
<evidence type="ECO:0000313" key="5">
    <source>
        <dbReference type="EMBL" id="MBD3943538.1"/>
    </source>
</evidence>
<dbReference type="SMART" id="SM00354">
    <property type="entry name" value="HTH_LACI"/>
    <property type="match status" value="1"/>
</dbReference>